<feature type="region of interest" description="Disordered" evidence="3">
    <location>
        <begin position="1"/>
        <end position="64"/>
    </location>
</feature>
<keyword evidence="4" id="KW-0472">Membrane</keyword>
<keyword evidence="4" id="KW-1133">Transmembrane helix</keyword>
<dbReference type="SUPFAM" id="SSF56601">
    <property type="entry name" value="beta-lactamase/transpeptidase-like"/>
    <property type="match status" value="1"/>
</dbReference>
<keyword evidence="6" id="KW-1185">Reference proteome</keyword>
<dbReference type="Proteomes" id="UP001499954">
    <property type="component" value="Unassembled WGS sequence"/>
</dbReference>
<accession>A0ABN2Q2Z2</accession>
<dbReference type="Pfam" id="PF02113">
    <property type="entry name" value="Peptidase_S13"/>
    <property type="match status" value="2"/>
</dbReference>
<feature type="region of interest" description="Disordered" evidence="3">
    <location>
        <begin position="371"/>
        <end position="390"/>
    </location>
</feature>
<feature type="compositionally biased region" description="Low complexity" evidence="3">
    <location>
        <begin position="52"/>
        <end position="64"/>
    </location>
</feature>
<proteinExistence type="inferred from homology"/>
<dbReference type="EMBL" id="BAAAMK010000001">
    <property type="protein sequence ID" value="GAA1942539.1"/>
    <property type="molecule type" value="Genomic_DNA"/>
</dbReference>
<keyword evidence="2" id="KW-0378">Hydrolase</keyword>
<evidence type="ECO:0000313" key="5">
    <source>
        <dbReference type="EMBL" id="GAA1942539.1"/>
    </source>
</evidence>
<name>A0ABN2Q2Z2_9MICO</name>
<evidence type="ECO:0000256" key="1">
    <source>
        <dbReference type="ARBA" id="ARBA00006096"/>
    </source>
</evidence>
<dbReference type="RefSeq" id="WP_246200660.1">
    <property type="nucleotide sequence ID" value="NZ_BAAAMK010000001.1"/>
</dbReference>
<dbReference type="PANTHER" id="PTHR30023:SF0">
    <property type="entry name" value="PENICILLIN-SENSITIVE CARBOXYPEPTIDASE A"/>
    <property type="match status" value="1"/>
</dbReference>
<sequence>MTDETDATGEPESVGEPEAGETPESAPDGAAEQVAETGSTGGVEPAAETGSAAEVEQVAEPEVAQTELLETTDVAGDAASASGPVPGDSVETELLVAADGAAGDVPAGDGDAPNDADAPASVTAASAASTGRGASLRAFAQKHKTALSVTAGVVAFALLGAGAVFAGAAMNAPRAEPVAFVTETPTPTPTVDPGRPKPETVAAPSAIDTKIRTCSVADRAADPRLANLQAQVRNASTGEVLYDRGGDTPSRTASVMKVLTSAAALDVLGPDYRATTTVVKGSEPGSAVLVGGGDVTLSRTPSGTETVYPGAAHLDDLAAQVQAAWNADPSNPPLTKLILDAGYFGGDEYQASWDTVERDDGYMSNITALQVDGDRDDPGANTSWRSTDPVGRAGQAFADQLGGIAVIERGTAPAGAQQLGAVSSPTVAQLVDKALVVSDNTVAEMLARLVAIQTGSGNTFDAINAGVLQGLQAYGIDTTGITIVDGSGLSDDNAVPPSYLTQLFIKINAREGNLGVLMDGLPVSGQRGSLSYSDRFAGDNAVAAGAVSAKTGWINSGYTLSGVIRAQDGSTLTFAIYALGDVTDEAKQAIDTLTTGFFLCGDDLSNS</sequence>
<organism evidence="5 6">
    <name type="scientific">Agromyces allii</name>
    <dbReference type="NCBI Taxonomy" id="393607"/>
    <lineage>
        <taxon>Bacteria</taxon>
        <taxon>Bacillati</taxon>
        <taxon>Actinomycetota</taxon>
        <taxon>Actinomycetes</taxon>
        <taxon>Micrococcales</taxon>
        <taxon>Microbacteriaceae</taxon>
        <taxon>Agromyces</taxon>
    </lineage>
</organism>
<dbReference type="InterPro" id="IPR000667">
    <property type="entry name" value="Peptidase_S13"/>
</dbReference>
<dbReference type="PRINTS" id="PR00922">
    <property type="entry name" value="DADACBPTASE3"/>
</dbReference>
<evidence type="ECO:0000313" key="6">
    <source>
        <dbReference type="Proteomes" id="UP001499954"/>
    </source>
</evidence>
<protein>
    <recommendedName>
        <fullName evidence="7">D-alanyl-D-alanine carboxypeptidase/D-alanyl-D-alanine-endopeptidase</fullName>
    </recommendedName>
</protein>
<reference evidence="5 6" key="1">
    <citation type="journal article" date="2019" name="Int. J. Syst. Evol. Microbiol.">
        <title>The Global Catalogue of Microorganisms (GCM) 10K type strain sequencing project: providing services to taxonomists for standard genome sequencing and annotation.</title>
        <authorList>
            <consortium name="The Broad Institute Genomics Platform"/>
            <consortium name="The Broad Institute Genome Sequencing Center for Infectious Disease"/>
            <person name="Wu L."/>
            <person name="Ma J."/>
        </authorList>
    </citation>
    <scope>NUCLEOTIDE SEQUENCE [LARGE SCALE GENOMIC DNA]</scope>
    <source>
        <strain evidence="5 6">JCM 13584</strain>
    </source>
</reference>
<gene>
    <name evidence="5" type="ORF">GCM10009717_06140</name>
</gene>
<evidence type="ECO:0000256" key="2">
    <source>
        <dbReference type="ARBA" id="ARBA00022801"/>
    </source>
</evidence>
<dbReference type="InterPro" id="IPR012338">
    <property type="entry name" value="Beta-lactam/transpept-like"/>
</dbReference>
<comment type="similarity">
    <text evidence="1">Belongs to the peptidase S13 family.</text>
</comment>
<comment type="caution">
    <text evidence="5">The sequence shown here is derived from an EMBL/GenBank/DDBJ whole genome shotgun (WGS) entry which is preliminary data.</text>
</comment>
<feature type="compositionally biased region" description="Acidic residues" evidence="3">
    <location>
        <begin position="1"/>
        <end position="21"/>
    </location>
</feature>
<evidence type="ECO:0008006" key="7">
    <source>
        <dbReference type="Google" id="ProtNLM"/>
    </source>
</evidence>
<evidence type="ECO:0000256" key="4">
    <source>
        <dbReference type="SAM" id="Phobius"/>
    </source>
</evidence>
<feature type="region of interest" description="Disordered" evidence="3">
    <location>
        <begin position="101"/>
        <end position="120"/>
    </location>
</feature>
<feature type="transmembrane region" description="Helical" evidence="4">
    <location>
        <begin position="146"/>
        <end position="170"/>
    </location>
</feature>
<keyword evidence="4" id="KW-0812">Transmembrane</keyword>
<dbReference type="Gene3D" id="3.40.710.10">
    <property type="entry name" value="DD-peptidase/beta-lactamase superfamily"/>
    <property type="match status" value="2"/>
</dbReference>
<dbReference type="PANTHER" id="PTHR30023">
    <property type="entry name" value="D-ALANYL-D-ALANINE CARBOXYPEPTIDASE"/>
    <property type="match status" value="1"/>
</dbReference>
<evidence type="ECO:0000256" key="3">
    <source>
        <dbReference type="SAM" id="MobiDB-lite"/>
    </source>
</evidence>